<name>A0AAV4WXF6_9ARAC</name>
<evidence type="ECO:0000256" key="1">
    <source>
        <dbReference type="SAM" id="MobiDB-lite"/>
    </source>
</evidence>
<feature type="region of interest" description="Disordered" evidence="1">
    <location>
        <begin position="1"/>
        <end position="47"/>
    </location>
</feature>
<reference evidence="2 3" key="1">
    <citation type="submission" date="2021-06" db="EMBL/GenBank/DDBJ databases">
        <title>Caerostris darwini draft genome.</title>
        <authorList>
            <person name="Kono N."/>
            <person name="Arakawa K."/>
        </authorList>
    </citation>
    <scope>NUCLEOTIDE SEQUENCE [LARGE SCALE GENOMIC DNA]</scope>
</reference>
<evidence type="ECO:0000313" key="3">
    <source>
        <dbReference type="Proteomes" id="UP001054837"/>
    </source>
</evidence>
<feature type="compositionally biased region" description="Polar residues" evidence="1">
    <location>
        <begin position="32"/>
        <end position="46"/>
    </location>
</feature>
<feature type="compositionally biased region" description="Basic and acidic residues" evidence="1">
    <location>
        <begin position="1"/>
        <end position="16"/>
    </location>
</feature>
<evidence type="ECO:0000313" key="2">
    <source>
        <dbReference type="EMBL" id="GIY86329.1"/>
    </source>
</evidence>
<comment type="caution">
    <text evidence="2">The sequence shown here is derived from an EMBL/GenBank/DDBJ whole genome shotgun (WGS) entry which is preliminary data.</text>
</comment>
<protein>
    <submittedName>
        <fullName evidence="2">Uncharacterized protein</fullName>
    </submittedName>
</protein>
<proteinExistence type="predicted"/>
<accession>A0AAV4WXF6</accession>
<dbReference type="AlphaFoldDB" id="A0AAV4WXF6"/>
<keyword evidence="3" id="KW-1185">Reference proteome</keyword>
<organism evidence="2 3">
    <name type="scientific">Caerostris darwini</name>
    <dbReference type="NCBI Taxonomy" id="1538125"/>
    <lineage>
        <taxon>Eukaryota</taxon>
        <taxon>Metazoa</taxon>
        <taxon>Ecdysozoa</taxon>
        <taxon>Arthropoda</taxon>
        <taxon>Chelicerata</taxon>
        <taxon>Arachnida</taxon>
        <taxon>Araneae</taxon>
        <taxon>Araneomorphae</taxon>
        <taxon>Entelegynae</taxon>
        <taxon>Araneoidea</taxon>
        <taxon>Araneidae</taxon>
        <taxon>Caerostris</taxon>
    </lineage>
</organism>
<sequence>MHESLPNDKKQGRKEEESFDLSSRGIRMPPSESRSCTAQISRNSETPLLPPLPNLRKKILLHDNSSKHFDRQIWKKAFHFLFFIGSPPIRMTVCYGWVPNKVDLRLVKGGLTTAREEGVACLTISGKGGQGEVVTLAVMIHSRIWNSCGFFEVMLRLQWKGGLVKRYGI</sequence>
<dbReference type="Proteomes" id="UP001054837">
    <property type="component" value="Unassembled WGS sequence"/>
</dbReference>
<dbReference type="EMBL" id="BPLQ01015184">
    <property type="protein sequence ID" value="GIY86329.1"/>
    <property type="molecule type" value="Genomic_DNA"/>
</dbReference>
<gene>
    <name evidence="2" type="ORF">CDAR_513421</name>
</gene>